<organism evidence="1 2">
    <name type="scientific">Mycolicibacterium conceptionense</name>
    <dbReference type="NCBI Taxonomy" id="451644"/>
    <lineage>
        <taxon>Bacteria</taxon>
        <taxon>Bacillati</taxon>
        <taxon>Actinomycetota</taxon>
        <taxon>Actinomycetes</taxon>
        <taxon>Mycobacteriales</taxon>
        <taxon>Mycobacteriaceae</taxon>
        <taxon>Mycolicibacterium</taxon>
    </lineage>
</organism>
<proteinExistence type="predicted"/>
<dbReference type="GeneID" id="44300473"/>
<dbReference type="RefSeq" id="WP_133057938.1">
    <property type="nucleotide sequence ID" value="NZ_JACKVA010000026.1"/>
</dbReference>
<protein>
    <submittedName>
        <fullName evidence="1">Uncharacterized protein</fullName>
    </submittedName>
</protein>
<gene>
    <name evidence="1" type="ORF">BN970_03344</name>
</gene>
<name>A0A0U1DHL4_9MYCO</name>
<sequence length="70" mass="7915">MQHPTVDHDERHRTIQEVNLTLARFLIEVRLRNKAVPVPESDGEGLHYVGWSTDPGDYQGRHRAAEVAAA</sequence>
<dbReference type="AlphaFoldDB" id="A0A0U1DHL4"/>
<dbReference type="EMBL" id="CTEF01000002">
    <property type="protein sequence ID" value="CQD15864.1"/>
    <property type="molecule type" value="Genomic_DNA"/>
</dbReference>
<dbReference type="Proteomes" id="UP000182227">
    <property type="component" value="Unassembled WGS sequence"/>
</dbReference>
<accession>A0A0U1DHL4</accession>
<evidence type="ECO:0000313" key="1">
    <source>
        <dbReference type="EMBL" id="CQD15864.1"/>
    </source>
</evidence>
<evidence type="ECO:0000313" key="2">
    <source>
        <dbReference type="Proteomes" id="UP000182227"/>
    </source>
</evidence>
<reference evidence="1 2" key="1">
    <citation type="submission" date="2015-03" db="EMBL/GenBank/DDBJ databases">
        <authorList>
            <person name="Murphy D."/>
        </authorList>
    </citation>
    <scope>NUCLEOTIDE SEQUENCE [LARGE SCALE GENOMIC DNA]</scope>
    <source>
        <strain evidence="1 2">D16</strain>
    </source>
</reference>